<dbReference type="Pfam" id="PF04355">
    <property type="entry name" value="BamE"/>
    <property type="match status" value="1"/>
</dbReference>
<feature type="domain" description="Outer membrane protein assembly factor BamE" evidence="4">
    <location>
        <begin position="23"/>
        <end position="84"/>
    </location>
</feature>
<comment type="caution">
    <text evidence="5">The sequence shown here is derived from an EMBL/GenBank/DDBJ whole genome shotgun (WGS) entry which is preliminary data.</text>
</comment>
<sequence>MIKKLILTTTILTLLVGCSTSANRLTQVSPGMTKTQVISVFGNPESVTGQGNTEIFTYTLSNSWNNSVWNESYYIYFINGQVVKYGK</sequence>
<keyword evidence="2" id="KW-0472">Membrane</keyword>
<keyword evidence="1 3" id="KW-0732">Signal</keyword>
<dbReference type="InterPro" id="IPR007450">
    <property type="entry name" value="BamE_dom"/>
</dbReference>
<protein>
    <recommendedName>
        <fullName evidence="4">Outer membrane protein assembly factor BamE domain-containing protein</fullName>
    </recommendedName>
</protein>
<dbReference type="PROSITE" id="PS51257">
    <property type="entry name" value="PROKAR_LIPOPROTEIN"/>
    <property type="match status" value="1"/>
</dbReference>
<dbReference type="AlphaFoldDB" id="A0A1Y1Q9B0"/>
<name>A0A1Y1Q9B0_9GAMM</name>
<feature type="signal peptide" evidence="3">
    <location>
        <begin position="1"/>
        <end position="22"/>
    </location>
</feature>
<reference evidence="5 6" key="1">
    <citation type="submission" date="2017-01" db="EMBL/GenBank/DDBJ databases">
        <title>Novel large sulfur bacteria in the metagenomes of groundwater-fed chemosynthetic microbial mats in the Lake Huron basin.</title>
        <authorList>
            <person name="Sharrar A.M."/>
            <person name="Flood B.E."/>
            <person name="Bailey J.V."/>
            <person name="Jones D.S."/>
            <person name="Biddanda B."/>
            <person name="Ruberg S.A."/>
            <person name="Marcus D.N."/>
            <person name="Dick G.J."/>
        </authorList>
    </citation>
    <scope>NUCLEOTIDE SEQUENCE [LARGE SCALE GENOMIC DNA]</scope>
    <source>
        <strain evidence="5">A8</strain>
    </source>
</reference>
<evidence type="ECO:0000313" key="6">
    <source>
        <dbReference type="Proteomes" id="UP000192491"/>
    </source>
</evidence>
<evidence type="ECO:0000256" key="1">
    <source>
        <dbReference type="ARBA" id="ARBA00022729"/>
    </source>
</evidence>
<accession>A0A1Y1Q9B0</accession>
<evidence type="ECO:0000313" key="5">
    <source>
        <dbReference type="EMBL" id="OQX00393.1"/>
    </source>
</evidence>
<evidence type="ECO:0000256" key="2">
    <source>
        <dbReference type="ARBA" id="ARBA00023136"/>
    </source>
</evidence>
<dbReference type="Gene3D" id="3.30.1450.10">
    <property type="match status" value="1"/>
</dbReference>
<proteinExistence type="predicted"/>
<dbReference type="EMBL" id="MTEJ01000648">
    <property type="protein sequence ID" value="OQX00393.1"/>
    <property type="molecule type" value="Genomic_DNA"/>
</dbReference>
<evidence type="ECO:0000256" key="3">
    <source>
        <dbReference type="SAM" id="SignalP"/>
    </source>
</evidence>
<feature type="chain" id="PRO_5010988823" description="Outer membrane protein assembly factor BamE domain-containing protein" evidence="3">
    <location>
        <begin position="23"/>
        <end position="87"/>
    </location>
</feature>
<dbReference type="GO" id="GO:0019867">
    <property type="term" value="C:outer membrane"/>
    <property type="evidence" value="ECO:0007669"/>
    <property type="project" value="InterPro"/>
</dbReference>
<dbReference type="InterPro" id="IPR037873">
    <property type="entry name" value="BamE-like"/>
</dbReference>
<dbReference type="Proteomes" id="UP000192491">
    <property type="component" value="Unassembled WGS sequence"/>
</dbReference>
<organism evidence="5 6">
    <name type="scientific">Thiothrix lacustris</name>
    <dbReference type="NCBI Taxonomy" id="525917"/>
    <lineage>
        <taxon>Bacteria</taxon>
        <taxon>Pseudomonadati</taxon>
        <taxon>Pseudomonadota</taxon>
        <taxon>Gammaproteobacteria</taxon>
        <taxon>Thiotrichales</taxon>
        <taxon>Thiotrichaceae</taxon>
        <taxon>Thiothrix</taxon>
    </lineage>
</organism>
<gene>
    <name evidence="5" type="ORF">BWK73_48550</name>
</gene>
<evidence type="ECO:0000259" key="4">
    <source>
        <dbReference type="Pfam" id="PF04355"/>
    </source>
</evidence>